<evidence type="ECO:0000313" key="6">
    <source>
        <dbReference type="EMBL" id="HIR61831.1"/>
    </source>
</evidence>
<dbReference type="PIRSF" id="PIRSF006181">
    <property type="entry name" value="EbsC_YbaK"/>
    <property type="match status" value="1"/>
</dbReference>
<evidence type="ECO:0000256" key="2">
    <source>
        <dbReference type="ARBA" id="ARBA00022917"/>
    </source>
</evidence>
<dbReference type="PANTHER" id="PTHR30411">
    <property type="entry name" value="CYTOPLASMIC PROTEIN"/>
    <property type="match status" value="1"/>
</dbReference>
<dbReference type="SUPFAM" id="SSF55826">
    <property type="entry name" value="YbaK/ProRS associated domain"/>
    <property type="match status" value="1"/>
</dbReference>
<sequence length="151" mass="16123">MRLLAQAGIPYTPHYYPHPDGPVDGATVARTLGQPAEKVFKTLVTRGASRGSYYVFVVPVEKELDLKAAARAAGEKSVEMLHVAELLPLTGYVRGGCSPVGMKKLFPTFIDQSAQGQDTIMVSGGRIGTQVELDPEALCTLIHGQFAPVAL</sequence>
<reference evidence="6" key="2">
    <citation type="journal article" date="2021" name="PeerJ">
        <title>Extensive microbial diversity within the chicken gut microbiome revealed by metagenomics and culture.</title>
        <authorList>
            <person name="Gilroy R."/>
            <person name="Ravi A."/>
            <person name="Getino M."/>
            <person name="Pursley I."/>
            <person name="Horton D.L."/>
            <person name="Alikhan N.F."/>
            <person name="Baker D."/>
            <person name="Gharbi K."/>
            <person name="Hall N."/>
            <person name="Watson M."/>
            <person name="Adriaenssens E.M."/>
            <person name="Foster-Nyarko E."/>
            <person name="Jarju S."/>
            <person name="Secka A."/>
            <person name="Antonio M."/>
            <person name="Oren A."/>
            <person name="Chaudhuri R.R."/>
            <person name="La Ragione R."/>
            <person name="Hildebrand F."/>
            <person name="Pallen M.J."/>
        </authorList>
    </citation>
    <scope>NUCLEOTIDE SEQUENCE</scope>
    <source>
        <strain evidence="6">CHK189-12415</strain>
    </source>
</reference>
<evidence type="ECO:0000256" key="4">
    <source>
        <dbReference type="PIRNR" id="PIRNR006181"/>
    </source>
</evidence>
<evidence type="ECO:0000256" key="1">
    <source>
        <dbReference type="ARBA" id="ARBA00009798"/>
    </source>
</evidence>
<evidence type="ECO:0000259" key="5">
    <source>
        <dbReference type="Pfam" id="PF04073"/>
    </source>
</evidence>
<dbReference type="AlphaFoldDB" id="A0A9D1DZQ8"/>
<comment type="similarity">
    <text evidence="1 4">Belongs to the prolyl-tRNA editing family. YbaK/EbsC subfamily.</text>
</comment>
<dbReference type="PANTHER" id="PTHR30411:SF0">
    <property type="entry name" value="CYS-TRNA(PRO)_CYS-TRNA(CYS) DEACYLASE YBAK"/>
    <property type="match status" value="1"/>
</dbReference>
<keyword evidence="2 4" id="KW-0648">Protein biosynthesis</keyword>
<name>A0A9D1DZQ8_9FIRM</name>
<dbReference type="GO" id="GO:0016829">
    <property type="term" value="F:lyase activity"/>
    <property type="evidence" value="ECO:0007669"/>
    <property type="project" value="UniProtKB-KW"/>
</dbReference>
<evidence type="ECO:0000313" key="7">
    <source>
        <dbReference type="Proteomes" id="UP000824241"/>
    </source>
</evidence>
<evidence type="ECO:0000256" key="3">
    <source>
        <dbReference type="ARBA" id="ARBA00023239"/>
    </source>
</evidence>
<dbReference type="EMBL" id="DVHA01000315">
    <property type="protein sequence ID" value="HIR61831.1"/>
    <property type="molecule type" value="Genomic_DNA"/>
</dbReference>
<dbReference type="InterPro" id="IPR004369">
    <property type="entry name" value="Prolyl-tRNA_editing_YbaK/EbsC"/>
</dbReference>
<protein>
    <recommendedName>
        <fullName evidence="4">Cys-tRNA(Pro)/Cys-tRNA(Cys) deacylase</fullName>
        <ecNumber evidence="4">4.2.-.-</ecNumber>
    </recommendedName>
</protein>
<dbReference type="Proteomes" id="UP000824241">
    <property type="component" value="Unassembled WGS sequence"/>
</dbReference>
<dbReference type="EC" id="4.2.-.-" evidence="4"/>
<dbReference type="Gene3D" id="3.90.960.10">
    <property type="entry name" value="YbaK/aminoacyl-tRNA synthetase-associated domain"/>
    <property type="match status" value="1"/>
</dbReference>
<organism evidence="6 7">
    <name type="scientific">Candidatus Faecivivens stercoravium</name>
    <dbReference type="NCBI Taxonomy" id="2840803"/>
    <lineage>
        <taxon>Bacteria</taxon>
        <taxon>Bacillati</taxon>
        <taxon>Bacillota</taxon>
        <taxon>Clostridia</taxon>
        <taxon>Eubacteriales</taxon>
        <taxon>Oscillospiraceae</taxon>
        <taxon>Oscillospiraceae incertae sedis</taxon>
        <taxon>Candidatus Faecivivens</taxon>
    </lineage>
</organism>
<feature type="domain" description="YbaK/aminoacyl-tRNA synthetase-associated" evidence="5">
    <location>
        <begin position="27"/>
        <end position="138"/>
    </location>
</feature>
<dbReference type="GO" id="GO:0002161">
    <property type="term" value="F:aminoacyl-tRNA deacylase activity"/>
    <property type="evidence" value="ECO:0007669"/>
    <property type="project" value="InterPro"/>
</dbReference>
<dbReference type="InterPro" id="IPR036754">
    <property type="entry name" value="YbaK/aa-tRNA-synt-asso_dom_sf"/>
</dbReference>
<dbReference type="CDD" id="cd00002">
    <property type="entry name" value="YbaK_deacylase"/>
    <property type="match status" value="1"/>
</dbReference>
<proteinExistence type="inferred from homology"/>
<dbReference type="Pfam" id="PF04073">
    <property type="entry name" value="tRNA_edit"/>
    <property type="match status" value="1"/>
</dbReference>
<reference evidence="6" key="1">
    <citation type="submission" date="2020-10" db="EMBL/GenBank/DDBJ databases">
        <authorList>
            <person name="Gilroy R."/>
        </authorList>
    </citation>
    <scope>NUCLEOTIDE SEQUENCE</scope>
    <source>
        <strain evidence="6">CHK189-12415</strain>
    </source>
</reference>
<dbReference type="GO" id="GO:0006412">
    <property type="term" value="P:translation"/>
    <property type="evidence" value="ECO:0007669"/>
    <property type="project" value="UniProtKB-KW"/>
</dbReference>
<accession>A0A9D1DZQ8</accession>
<gene>
    <name evidence="6" type="primary">ybaK</name>
    <name evidence="6" type="ORF">IAB37_09685</name>
</gene>
<comment type="caution">
    <text evidence="6">The sequence shown here is derived from an EMBL/GenBank/DDBJ whole genome shotgun (WGS) entry which is preliminary data.</text>
</comment>
<dbReference type="InterPro" id="IPR007214">
    <property type="entry name" value="YbaK/aa-tRNA-synth-assoc-dom"/>
</dbReference>
<dbReference type="NCBIfam" id="TIGR00011">
    <property type="entry name" value="YbaK_EbsC"/>
    <property type="match status" value="1"/>
</dbReference>
<keyword evidence="3 4" id="KW-0456">Lyase</keyword>